<proteinExistence type="predicted"/>
<accession>A0AAD1Z838</accession>
<organism evidence="1 2">
    <name type="scientific">Fraxinus pennsylvanica</name>
    <dbReference type="NCBI Taxonomy" id="56036"/>
    <lineage>
        <taxon>Eukaryota</taxon>
        <taxon>Viridiplantae</taxon>
        <taxon>Streptophyta</taxon>
        <taxon>Embryophyta</taxon>
        <taxon>Tracheophyta</taxon>
        <taxon>Spermatophyta</taxon>
        <taxon>Magnoliopsida</taxon>
        <taxon>eudicotyledons</taxon>
        <taxon>Gunneridae</taxon>
        <taxon>Pentapetalae</taxon>
        <taxon>asterids</taxon>
        <taxon>lamiids</taxon>
        <taxon>Lamiales</taxon>
        <taxon>Oleaceae</taxon>
        <taxon>Oleeae</taxon>
        <taxon>Fraxinus</taxon>
    </lineage>
</organism>
<protein>
    <recommendedName>
        <fullName evidence="3">Strictosidine synthase conserved region domain-containing protein</fullName>
    </recommendedName>
</protein>
<dbReference type="EMBL" id="OU503041">
    <property type="protein sequence ID" value="CAI9762885.1"/>
    <property type="molecule type" value="Genomic_DNA"/>
</dbReference>
<sequence>MEVKTRCSRRLGLRFDRKSGDLYIADSYYGLLVVGPEGGLASPLATRVDRKPTLFTNDLDIHNNGSIFFADTSKNKLGEFIHNPWLRSINFQMPIPMRYLARLVGLRMYSMVPLLNDKGDILDVLEDKKGLVLKLVCEVKEANGKL</sequence>
<evidence type="ECO:0000313" key="2">
    <source>
        <dbReference type="Proteomes" id="UP000834106"/>
    </source>
</evidence>
<dbReference type="InterPro" id="IPR011042">
    <property type="entry name" value="6-blade_b-propeller_TolB-like"/>
</dbReference>
<dbReference type="PANTHER" id="PTHR10426">
    <property type="entry name" value="STRICTOSIDINE SYNTHASE-RELATED"/>
    <property type="match status" value="1"/>
</dbReference>
<keyword evidence="2" id="KW-1185">Reference proteome</keyword>
<dbReference type="SUPFAM" id="SSF63829">
    <property type="entry name" value="Calcium-dependent phosphotriesterase"/>
    <property type="match status" value="1"/>
</dbReference>
<name>A0AAD1Z838_9LAMI</name>
<evidence type="ECO:0008006" key="3">
    <source>
        <dbReference type="Google" id="ProtNLM"/>
    </source>
</evidence>
<dbReference type="GO" id="GO:0016787">
    <property type="term" value="F:hydrolase activity"/>
    <property type="evidence" value="ECO:0007669"/>
    <property type="project" value="TreeGrafter"/>
</dbReference>
<dbReference type="GO" id="GO:0012505">
    <property type="term" value="C:endomembrane system"/>
    <property type="evidence" value="ECO:0007669"/>
    <property type="project" value="TreeGrafter"/>
</dbReference>
<dbReference type="AlphaFoldDB" id="A0AAD1Z838"/>
<dbReference type="Gene3D" id="2.120.10.30">
    <property type="entry name" value="TolB, C-terminal domain"/>
    <property type="match status" value="1"/>
</dbReference>
<reference evidence="1" key="1">
    <citation type="submission" date="2023-05" db="EMBL/GenBank/DDBJ databases">
        <authorList>
            <person name="Huff M."/>
        </authorList>
    </citation>
    <scope>NUCLEOTIDE SEQUENCE</scope>
</reference>
<dbReference type="Proteomes" id="UP000834106">
    <property type="component" value="Chromosome 6"/>
</dbReference>
<evidence type="ECO:0000313" key="1">
    <source>
        <dbReference type="EMBL" id="CAI9762885.1"/>
    </source>
</evidence>
<gene>
    <name evidence="1" type="ORF">FPE_LOCUS10315</name>
</gene>
<dbReference type="PANTHER" id="PTHR10426:SF21">
    <property type="entry name" value="PROTEIN STRICTOSIDINE SYNTHASE-LIKE 13"/>
    <property type="match status" value="1"/>
</dbReference>